<evidence type="ECO:0000313" key="13">
    <source>
        <dbReference type="EMBL" id="SHH34038.1"/>
    </source>
</evidence>
<name>A0A1M5S6X7_9FIRM</name>
<dbReference type="AlphaFoldDB" id="A0A1M5S6X7"/>
<sequence>MKNRQVLKVFNKTIKEIMPSIYLWLFIGAIASALNTLLTIMIPKLLIDAVMKKVTISYLLKMLLVIGVSKYVLLETNKWIVIKQNNQKGILNQRTMKRFAKKITAIDYSYLEDPDILDLKERATFAVQSYGALEVIVNSMIKFLTAVFTLVGISGIIIQFNYLFLLIIFVLSALSLVFSYRIVIETQKSTQLVIPINRKYNYYVGQCLNGSQQNDFRIYNMSDMMVDKIADLNMESMRWFDKLYIKIANILSIQSLLNHLTQFVTFTYGAIRVLSTQFGTKITIGEFTLLVGASQQFSTAFMFAVESYFKFIESLNYLEPFAQFMALPESEEKHGEIVPESFETLEFHNISFSYPKSEKKILNNISFSIHKGEKISIVGLNNAGKSTIVKLICRFYRPDEGEILYNGRNIEEYDYDEYMKILAVVFQDYKLFPFTIRENIVAGRTNVSDEEIWQVLEETNIKAAICELPKGLDTYLDKHIHEDGTDFSGGQRQKLAIARSVVKQGELVILDEPTAALDPLAESEIYEDFHRLVRGRTAIFISHRMSSSVFCDKILLLQDGEIKAFDSHTNLMKQNNLYSELFTTQAKNYQLQII</sequence>
<evidence type="ECO:0000256" key="10">
    <source>
        <dbReference type="SAM" id="Phobius"/>
    </source>
</evidence>
<evidence type="ECO:0000256" key="7">
    <source>
        <dbReference type="ARBA" id="ARBA00022840"/>
    </source>
</evidence>
<evidence type="ECO:0000256" key="6">
    <source>
        <dbReference type="ARBA" id="ARBA00022807"/>
    </source>
</evidence>
<dbReference type="InterPro" id="IPR027417">
    <property type="entry name" value="P-loop_NTPase"/>
</dbReference>
<dbReference type="GO" id="GO:0016887">
    <property type="term" value="F:ATP hydrolysis activity"/>
    <property type="evidence" value="ECO:0007669"/>
    <property type="project" value="InterPro"/>
</dbReference>
<dbReference type="PANTHER" id="PTHR43394">
    <property type="entry name" value="ATP-DEPENDENT PERMEASE MDL1, MITOCHONDRIAL"/>
    <property type="match status" value="1"/>
</dbReference>
<evidence type="ECO:0000256" key="4">
    <source>
        <dbReference type="ARBA" id="ARBA00022692"/>
    </source>
</evidence>
<feature type="transmembrane region" description="Helical" evidence="10">
    <location>
        <begin position="164"/>
        <end position="183"/>
    </location>
</feature>
<keyword evidence="3" id="KW-1003">Cell membrane</keyword>
<evidence type="ECO:0000256" key="2">
    <source>
        <dbReference type="ARBA" id="ARBA00022448"/>
    </source>
</evidence>
<evidence type="ECO:0000256" key="1">
    <source>
        <dbReference type="ARBA" id="ARBA00004651"/>
    </source>
</evidence>
<keyword evidence="8 10" id="KW-1133">Transmembrane helix</keyword>
<keyword evidence="2" id="KW-0813">Transport</keyword>
<dbReference type="PROSITE" id="PS00211">
    <property type="entry name" value="ABC_TRANSPORTER_1"/>
    <property type="match status" value="1"/>
</dbReference>
<dbReference type="Gene3D" id="1.20.1560.10">
    <property type="entry name" value="ABC transporter type 1, transmembrane domain"/>
    <property type="match status" value="1"/>
</dbReference>
<keyword evidence="6" id="KW-0788">Thiol protease</keyword>
<organism evidence="13 14">
    <name type="scientific">Sporanaerobacter acetigenes DSM 13106</name>
    <dbReference type="NCBI Taxonomy" id="1123281"/>
    <lineage>
        <taxon>Bacteria</taxon>
        <taxon>Bacillati</taxon>
        <taxon>Bacillota</taxon>
        <taxon>Tissierellia</taxon>
        <taxon>Tissierellales</taxon>
        <taxon>Sporanaerobacteraceae</taxon>
        <taxon>Sporanaerobacter</taxon>
    </lineage>
</organism>
<feature type="transmembrane region" description="Helical" evidence="10">
    <location>
        <begin position="21"/>
        <end position="42"/>
    </location>
</feature>
<evidence type="ECO:0000256" key="8">
    <source>
        <dbReference type="ARBA" id="ARBA00022989"/>
    </source>
</evidence>
<gene>
    <name evidence="13" type="ORF">SAMN02745180_00085</name>
</gene>
<dbReference type="InterPro" id="IPR036640">
    <property type="entry name" value="ABC1_TM_sf"/>
</dbReference>
<dbReference type="InterPro" id="IPR039421">
    <property type="entry name" value="Type_1_exporter"/>
</dbReference>
<evidence type="ECO:0000256" key="5">
    <source>
        <dbReference type="ARBA" id="ARBA00022741"/>
    </source>
</evidence>
<dbReference type="PROSITE" id="PS50929">
    <property type="entry name" value="ABC_TM1F"/>
    <property type="match status" value="1"/>
</dbReference>
<keyword evidence="6" id="KW-0645">Protease</keyword>
<feature type="transmembrane region" description="Helical" evidence="10">
    <location>
        <begin position="140"/>
        <end position="158"/>
    </location>
</feature>
<dbReference type="SMART" id="SM00382">
    <property type="entry name" value="AAA"/>
    <property type="match status" value="1"/>
</dbReference>
<feature type="transmembrane region" description="Helical" evidence="10">
    <location>
        <begin position="54"/>
        <end position="73"/>
    </location>
</feature>
<dbReference type="GO" id="GO:0015421">
    <property type="term" value="F:ABC-type oligopeptide transporter activity"/>
    <property type="evidence" value="ECO:0007669"/>
    <property type="project" value="TreeGrafter"/>
</dbReference>
<evidence type="ECO:0000259" key="11">
    <source>
        <dbReference type="PROSITE" id="PS50893"/>
    </source>
</evidence>
<dbReference type="GO" id="GO:0005524">
    <property type="term" value="F:ATP binding"/>
    <property type="evidence" value="ECO:0007669"/>
    <property type="project" value="UniProtKB-KW"/>
</dbReference>
<evidence type="ECO:0000259" key="12">
    <source>
        <dbReference type="PROSITE" id="PS50929"/>
    </source>
</evidence>
<dbReference type="STRING" id="1123281.SAMN02745180_00085"/>
<dbReference type="FunFam" id="3.40.50.300:FF:000299">
    <property type="entry name" value="ABC transporter ATP-binding protein/permease"/>
    <property type="match status" value="1"/>
</dbReference>
<comment type="subcellular location">
    <subcellularLocation>
        <location evidence="1">Cell membrane</location>
        <topology evidence="1">Multi-pass membrane protein</topology>
    </subcellularLocation>
</comment>
<dbReference type="GO" id="GO:0005886">
    <property type="term" value="C:plasma membrane"/>
    <property type="evidence" value="ECO:0007669"/>
    <property type="project" value="UniProtKB-SubCell"/>
</dbReference>
<dbReference type="Gene3D" id="3.40.50.300">
    <property type="entry name" value="P-loop containing nucleotide triphosphate hydrolases"/>
    <property type="match status" value="1"/>
</dbReference>
<dbReference type="Pfam" id="PF00005">
    <property type="entry name" value="ABC_tran"/>
    <property type="match status" value="1"/>
</dbReference>
<proteinExistence type="predicted"/>
<feature type="domain" description="ABC transmembrane type-1" evidence="12">
    <location>
        <begin position="134"/>
        <end position="313"/>
    </location>
</feature>
<keyword evidence="7 13" id="KW-0067">ATP-binding</keyword>
<dbReference type="EMBL" id="FQXR01000002">
    <property type="protein sequence ID" value="SHH34038.1"/>
    <property type="molecule type" value="Genomic_DNA"/>
</dbReference>
<keyword evidence="14" id="KW-1185">Reference proteome</keyword>
<dbReference type="RefSeq" id="WP_072742562.1">
    <property type="nucleotide sequence ID" value="NZ_FQXR01000002.1"/>
</dbReference>
<dbReference type="GO" id="GO:0008234">
    <property type="term" value="F:cysteine-type peptidase activity"/>
    <property type="evidence" value="ECO:0007669"/>
    <property type="project" value="UniProtKB-KW"/>
</dbReference>
<dbReference type="InterPro" id="IPR003439">
    <property type="entry name" value="ABC_transporter-like_ATP-bd"/>
</dbReference>
<protein>
    <submittedName>
        <fullName evidence="13">ATP-binding cassette, subfamily C</fullName>
    </submittedName>
</protein>
<dbReference type="SUPFAM" id="SSF90123">
    <property type="entry name" value="ABC transporter transmembrane region"/>
    <property type="match status" value="1"/>
</dbReference>
<evidence type="ECO:0000313" key="14">
    <source>
        <dbReference type="Proteomes" id="UP000184389"/>
    </source>
</evidence>
<keyword evidence="5" id="KW-0547">Nucleotide-binding</keyword>
<keyword evidence="9 10" id="KW-0472">Membrane</keyword>
<evidence type="ECO:0000256" key="9">
    <source>
        <dbReference type="ARBA" id="ARBA00023136"/>
    </source>
</evidence>
<keyword evidence="6" id="KW-0378">Hydrolase</keyword>
<dbReference type="PANTHER" id="PTHR43394:SF1">
    <property type="entry name" value="ATP-BINDING CASSETTE SUB-FAMILY B MEMBER 10, MITOCHONDRIAL"/>
    <property type="match status" value="1"/>
</dbReference>
<evidence type="ECO:0000256" key="3">
    <source>
        <dbReference type="ARBA" id="ARBA00022475"/>
    </source>
</evidence>
<dbReference type="InterPro" id="IPR003593">
    <property type="entry name" value="AAA+_ATPase"/>
</dbReference>
<reference evidence="13 14" key="1">
    <citation type="submission" date="2016-11" db="EMBL/GenBank/DDBJ databases">
        <authorList>
            <person name="Jaros S."/>
            <person name="Januszkiewicz K."/>
            <person name="Wedrychowicz H."/>
        </authorList>
    </citation>
    <scope>NUCLEOTIDE SEQUENCE [LARGE SCALE GENOMIC DNA]</scope>
    <source>
        <strain evidence="13 14">DSM 13106</strain>
    </source>
</reference>
<dbReference type="PROSITE" id="PS50893">
    <property type="entry name" value="ABC_TRANSPORTER_2"/>
    <property type="match status" value="1"/>
</dbReference>
<dbReference type="Proteomes" id="UP000184389">
    <property type="component" value="Unassembled WGS sequence"/>
</dbReference>
<dbReference type="InterPro" id="IPR011527">
    <property type="entry name" value="ABC1_TM_dom"/>
</dbReference>
<dbReference type="InterPro" id="IPR017871">
    <property type="entry name" value="ABC_transporter-like_CS"/>
</dbReference>
<dbReference type="SUPFAM" id="SSF52540">
    <property type="entry name" value="P-loop containing nucleoside triphosphate hydrolases"/>
    <property type="match status" value="1"/>
</dbReference>
<accession>A0A1M5S6X7</accession>
<keyword evidence="4 10" id="KW-0812">Transmembrane</keyword>
<feature type="domain" description="ABC transporter" evidence="11">
    <location>
        <begin position="345"/>
        <end position="584"/>
    </location>
</feature>
<dbReference type="OrthoDB" id="9806127at2"/>